<dbReference type="HOGENOM" id="CLU_692375_0_0_11"/>
<evidence type="ECO:0000313" key="2">
    <source>
        <dbReference type="Proteomes" id="UP000002204"/>
    </source>
</evidence>
<reference evidence="1 2" key="2">
    <citation type="journal article" date="2006" name="Environ. Microbiol.">
        <title>Sequence analysis of three plasmids harboured in Rhodococcus erythropolis strain PR4.</title>
        <authorList>
            <person name="Sekine M."/>
            <person name="Tanikawa S."/>
            <person name="Omata S."/>
            <person name="Saito M."/>
            <person name="Fujisawa T."/>
            <person name="Tsukatani N."/>
            <person name="Tajima T."/>
            <person name="Sekigawa T."/>
            <person name="Kosugi H."/>
            <person name="Matsuo Y."/>
            <person name="Nishiko R."/>
            <person name="Imamura K."/>
            <person name="Ito M."/>
            <person name="Narita H."/>
            <person name="Tago S."/>
            <person name="Fujita N."/>
            <person name="Harayama S."/>
        </authorList>
    </citation>
    <scope>NUCLEOTIDE SEQUENCE [LARGE SCALE GENOMIC DNA]</scope>
    <source>
        <strain evidence="2">PR4 / NBRC 100887</strain>
    </source>
</reference>
<evidence type="ECO:0000313" key="1">
    <source>
        <dbReference type="EMBL" id="BAH31304.1"/>
    </source>
</evidence>
<sequence>MVGRWSERFNRGARVGESVSRAREAQTAMVSAFLDMDKRQTIASAAVDASAELYPERGLRAAWEPVRDRCFQAASDYLDTSERYGNDQVLHQNPNGARAAFEKSVAELVEAAKGVDAFYNGHRAHLEQATVTMSAIPVLGQQARTLANAVREKLAATDQRYREYPSVVTASEHLDDAVAALDNARSSGRADAVRTRAESVREAVSTLEEALAEAPSTQHRAEMTISSVSTRLSAVRTRVDRLDPAYSALLREFNAASSADLVDNSSRSRAHIDQADIDLKEAKQSLAAGNPEHALALMAEARVHLADAEACADAVTDRLATLRAVRADPSQKEREVRFRLKDAQMFAVNQGLVAEWGSVLDAQLARIERASASLSGTHPDYWSYVLQLDSVSTFITEVVEKMRARAGKN</sequence>
<dbReference type="eggNOG" id="COG1196">
    <property type="taxonomic scope" value="Bacteria"/>
</dbReference>
<name>C0ZNQ2_RHOE4</name>
<accession>C0ZNQ2</accession>
<dbReference type="EMBL" id="AP008957">
    <property type="protein sequence ID" value="BAH31304.1"/>
    <property type="molecule type" value="Genomic_DNA"/>
</dbReference>
<dbReference type="AlphaFoldDB" id="C0ZNQ2"/>
<proteinExistence type="predicted"/>
<gene>
    <name evidence="1" type="ordered locus">RER_05960</name>
</gene>
<dbReference type="Proteomes" id="UP000002204">
    <property type="component" value="Chromosome"/>
</dbReference>
<organism evidence="1 2">
    <name type="scientific">Rhodococcus erythropolis (strain PR4 / NBRC 100887)</name>
    <dbReference type="NCBI Taxonomy" id="234621"/>
    <lineage>
        <taxon>Bacteria</taxon>
        <taxon>Bacillati</taxon>
        <taxon>Actinomycetota</taxon>
        <taxon>Actinomycetes</taxon>
        <taxon>Mycobacteriales</taxon>
        <taxon>Nocardiaceae</taxon>
        <taxon>Rhodococcus</taxon>
        <taxon>Rhodococcus erythropolis group</taxon>
    </lineage>
</organism>
<protein>
    <submittedName>
        <fullName evidence="1">Uncharacterized protein</fullName>
    </submittedName>
</protein>
<reference evidence="2" key="1">
    <citation type="submission" date="2005-03" db="EMBL/GenBank/DDBJ databases">
        <title>Comparison of the complete genome sequences of Rhodococcus erythropolis PR4 and Rhodococcus opacus B4.</title>
        <authorList>
            <person name="Takarada H."/>
            <person name="Sekine M."/>
            <person name="Hosoyama A."/>
            <person name="Yamada R."/>
            <person name="Fujisawa T."/>
            <person name="Omata S."/>
            <person name="Shimizu A."/>
            <person name="Tsukatani N."/>
            <person name="Tanikawa S."/>
            <person name="Fujita N."/>
            <person name="Harayama S."/>
        </authorList>
    </citation>
    <scope>NUCLEOTIDE SEQUENCE [LARGE SCALE GENOMIC DNA]</scope>
    <source>
        <strain evidence="2">PR4 / NBRC 100887</strain>
    </source>
</reference>
<dbReference type="KEGG" id="rer:RER_05960"/>